<dbReference type="GO" id="GO:0016787">
    <property type="term" value="F:hydrolase activity"/>
    <property type="evidence" value="ECO:0007669"/>
    <property type="project" value="UniProtKB-KW"/>
</dbReference>
<name>A0AAE3GNF5_9CYAN</name>
<reference evidence="3" key="1">
    <citation type="submission" date="2022-06" db="EMBL/GenBank/DDBJ databases">
        <title>New cyanobacteria of genus Symplocastrum in benthos of Lake Baikal.</title>
        <authorList>
            <person name="Sorokovikova E."/>
            <person name="Tikhonova I."/>
            <person name="Krasnopeev A."/>
            <person name="Evseev P."/>
            <person name="Gladkikh A."/>
            <person name="Belykh O."/>
        </authorList>
    </citation>
    <scope>NUCLEOTIDE SEQUENCE</scope>
    <source>
        <strain evidence="3">BBK-W-15</strain>
    </source>
</reference>
<feature type="domain" description="AB hydrolase-1" evidence="2">
    <location>
        <begin position="27"/>
        <end position="277"/>
    </location>
</feature>
<dbReference type="InterPro" id="IPR000639">
    <property type="entry name" value="Epox_hydrolase-like"/>
</dbReference>
<gene>
    <name evidence="3" type="ORF">NJ959_01280</name>
</gene>
<dbReference type="PANTHER" id="PTHR43329">
    <property type="entry name" value="EPOXIDE HYDROLASE"/>
    <property type="match status" value="1"/>
</dbReference>
<evidence type="ECO:0000313" key="4">
    <source>
        <dbReference type="Proteomes" id="UP001204953"/>
    </source>
</evidence>
<dbReference type="Pfam" id="PF00561">
    <property type="entry name" value="Abhydrolase_1"/>
    <property type="match status" value="1"/>
</dbReference>
<protein>
    <submittedName>
        <fullName evidence="3">Alpha/beta hydrolase</fullName>
    </submittedName>
</protein>
<keyword evidence="1 3" id="KW-0378">Hydrolase</keyword>
<dbReference type="Gene3D" id="3.40.50.1820">
    <property type="entry name" value="alpha/beta hydrolase"/>
    <property type="match status" value="1"/>
</dbReference>
<dbReference type="AlphaFoldDB" id="A0AAE3GNF5"/>
<dbReference type="Proteomes" id="UP001204953">
    <property type="component" value="Unassembled WGS sequence"/>
</dbReference>
<dbReference type="PRINTS" id="PR00412">
    <property type="entry name" value="EPOXHYDRLASE"/>
</dbReference>
<comment type="caution">
    <text evidence="3">The sequence shown here is derived from an EMBL/GenBank/DDBJ whole genome shotgun (WGS) entry which is preliminary data.</text>
</comment>
<sequence length="289" mass="33026">MFEQFTHHRIPTSGATINLVKGGKGVPLLLLHGYPQTHVIWHKVAPLLCDRFTVICSDLRGYGDSDKPPSDPTHFTYSKRATAQDQVEVMAALGFERFFAVGHDRGARVLHRLILDHPERVEKAAVLDIVPTRTIFQTVNKELAIAYEHWFFLIQPYDFPERLIGNNPEFYLRTKLKQWSANPNSFTDEAMAEYIRCFSNPATIHATCEDYRAAATIDLEHDEADINSKIQCPLLVLWGAKGVMARRYNVLETWRERAINVRGKALDCGHFLPEEAPEETVDMLLDFFN</sequence>
<proteinExistence type="predicted"/>
<dbReference type="InterPro" id="IPR029058">
    <property type="entry name" value="AB_hydrolase_fold"/>
</dbReference>
<dbReference type="SUPFAM" id="SSF53474">
    <property type="entry name" value="alpha/beta-Hydrolases"/>
    <property type="match status" value="1"/>
</dbReference>
<dbReference type="InterPro" id="IPR000073">
    <property type="entry name" value="AB_hydrolase_1"/>
</dbReference>
<keyword evidence="4" id="KW-1185">Reference proteome</keyword>
<evidence type="ECO:0000256" key="1">
    <source>
        <dbReference type="ARBA" id="ARBA00022801"/>
    </source>
</evidence>
<accession>A0AAE3GNF5</accession>
<dbReference type="EMBL" id="JAMZMM010000006">
    <property type="protein sequence ID" value="MCP2727107.1"/>
    <property type="molecule type" value="Genomic_DNA"/>
</dbReference>
<evidence type="ECO:0000259" key="2">
    <source>
        <dbReference type="Pfam" id="PF00561"/>
    </source>
</evidence>
<evidence type="ECO:0000313" key="3">
    <source>
        <dbReference type="EMBL" id="MCP2727107.1"/>
    </source>
</evidence>
<organism evidence="3 4">
    <name type="scientific">Limnofasciculus baicalensis BBK-W-15</name>
    <dbReference type="NCBI Taxonomy" id="2699891"/>
    <lineage>
        <taxon>Bacteria</taxon>
        <taxon>Bacillati</taxon>
        <taxon>Cyanobacteriota</taxon>
        <taxon>Cyanophyceae</taxon>
        <taxon>Coleofasciculales</taxon>
        <taxon>Coleofasciculaceae</taxon>
        <taxon>Limnofasciculus</taxon>
        <taxon>Limnofasciculus baicalensis</taxon>
    </lineage>
</organism>
<dbReference type="RefSeq" id="WP_254009925.1">
    <property type="nucleotide sequence ID" value="NZ_JAMZMM010000006.1"/>
</dbReference>